<dbReference type="Gene3D" id="3.10.450.710">
    <property type="entry name" value="Tgt2/MlaC"/>
    <property type="match status" value="1"/>
</dbReference>
<organism evidence="1">
    <name type="scientific">hydrothermal vent metagenome</name>
    <dbReference type="NCBI Taxonomy" id="652676"/>
    <lineage>
        <taxon>unclassified sequences</taxon>
        <taxon>metagenomes</taxon>
        <taxon>ecological metagenomes</taxon>
    </lineage>
</organism>
<protein>
    <submittedName>
        <fullName evidence="1">Toluene tolerance</fullName>
    </submittedName>
</protein>
<sequence>MATENNTVSNAEKLHDIINPPNTAALNIMMSALSSLKKLREQGYANPENVRALINIKLLPNIAMGVSTQSALKDHWGYLNDEQKQLFQHYITHALIRDYAGALGAYKELDSINILVDPNVKRKGNRAIVKLKIAFGNNPNRFKITLNMVRSDRWRIYDVKFSGVSMIKTYRAQFNSHIRRKGLNSLIEKIERKLAKN</sequence>
<dbReference type="PANTHER" id="PTHR36573:SF1">
    <property type="entry name" value="INTERMEMBRANE PHOSPHOLIPID TRANSPORT SYSTEM BINDING PROTEIN MLAC"/>
    <property type="match status" value="1"/>
</dbReference>
<dbReference type="InterPro" id="IPR042245">
    <property type="entry name" value="Tgt2/MlaC_sf"/>
</dbReference>
<dbReference type="EMBL" id="FPHZ01000134">
    <property type="protein sequence ID" value="SFV88154.1"/>
    <property type="molecule type" value="Genomic_DNA"/>
</dbReference>
<proteinExistence type="predicted"/>
<evidence type="ECO:0000313" key="1">
    <source>
        <dbReference type="EMBL" id="SFV88154.1"/>
    </source>
</evidence>
<name>A0A1W1E2F9_9ZZZZ</name>
<reference evidence="1" key="1">
    <citation type="submission" date="2016-10" db="EMBL/GenBank/DDBJ databases">
        <authorList>
            <person name="de Groot N.N."/>
        </authorList>
    </citation>
    <scope>NUCLEOTIDE SEQUENCE</scope>
</reference>
<gene>
    <name evidence="1" type="ORF">MNB_SUP05-SYMBIONT-5-439</name>
</gene>
<dbReference type="AlphaFoldDB" id="A0A1W1E2F9"/>
<dbReference type="PANTHER" id="PTHR36573">
    <property type="entry name" value="INTERMEMBRANE PHOSPHOLIPID TRANSPORT SYSTEM BINDING PROTEIN MLAC"/>
    <property type="match status" value="1"/>
</dbReference>
<accession>A0A1W1E2F9</accession>
<dbReference type="Pfam" id="PF05494">
    <property type="entry name" value="MlaC"/>
    <property type="match status" value="1"/>
</dbReference>
<dbReference type="InterPro" id="IPR008869">
    <property type="entry name" value="MlaC/ttg2D"/>
</dbReference>